<dbReference type="RefSeq" id="WP_144001038.1">
    <property type="nucleotide sequence ID" value="NZ_CP040916.1"/>
</dbReference>
<proteinExistence type="predicted"/>
<keyword evidence="2" id="KW-0472">Membrane</keyword>
<feature type="transmembrane region" description="Helical" evidence="2">
    <location>
        <begin position="6"/>
        <end position="34"/>
    </location>
</feature>
<feature type="compositionally biased region" description="Basic residues" evidence="1">
    <location>
        <begin position="71"/>
        <end position="87"/>
    </location>
</feature>
<sequence length="94" mass="10776">MSVLLIALLLFLIVLGFKVPLLWLLAAALVYLLVRGRDRGSIKTDPDNRSTGGDEGGRGSGPKTYREYSDRRKRKERWERRYRRRHASSTSSGR</sequence>
<keyword evidence="2" id="KW-0812">Transmembrane</keyword>
<feature type="region of interest" description="Disordered" evidence="1">
    <location>
        <begin position="39"/>
        <end position="94"/>
    </location>
</feature>
<organism evidence="3 4">
    <name type="scientific">Streptomyces spectabilis</name>
    <dbReference type="NCBI Taxonomy" id="68270"/>
    <lineage>
        <taxon>Bacteria</taxon>
        <taxon>Bacillati</taxon>
        <taxon>Actinomycetota</taxon>
        <taxon>Actinomycetes</taxon>
        <taxon>Kitasatosporales</taxon>
        <taxon>Streptomycetaceae</taxon>
        <taxon>Streptomyces</taxon>
    </lineage>
</organism>
<evidence type="ECO:0000256" key="2">
    <source>
        <dbReference type="SAM" id="Phobius"/>
    </source>
</evidence>
<accession>A0A516R1G3</accession>
<gene>
    <name evidence="3" type="ORF">FH965_01855</name>
</gene>
<reference evidence="3 4" key="1">
    <citation type="journal article" date="2019" name="J. Ind. Microbiol. Biotechnol.">
        <title>The complete genomic sequence of Streptomyces spectabilis NRRL-2792 and identification of secondary metabolite biosynthetic gene clusters.</title>
        <authorList>
            <person name="Sinha A."/>
            <person name="Phillips-Salemka S."/>
            <person name="Niraula T.A."/>
            <person name="Short K.A."/>
            <person name="Niraula N.P."/>
        </authorList>
    </citation>
    <scope>NUCLEOTIDE SEQUENCE [LARGE SCALE GENOMIC DNA]</scope>
    <source>
        <strain evidence="3 4">NRRL 2792</strain>
    </source>
</reference>
<protein>
    <submittedName>
        <fullName evidence="3">Uncharacterized protein</fullName>
    </submittedName>
</protein>
<dbReference type="EMBL" id="CP040916">
    <property type="protein sequence ID" value="QDQ09460.1"/>
    <property type="molecule type" value="Genomic_DNA"/>
</dbReference>
<dbReference type="AlphaFoldDB" id="A0A516R1G3"/>
<evidence type="ECO:0000256" key="1">
    <source>
        <dbReference type="SAM" id="MobiDB-lite"/>
    </source>
</evidence>
<evidence type="ECO:0000313" key="3">
    <source>
        <dbReference type="EMBL" id="QDQ09460.1"/>
    </source>
</evidence>
<name>A0A516R1G3_STRST</name>
<dbReference type="Proteomes" id="UP000316806">
    <property type="component" value="Chromosome"/>
</dbReference>
<evidence type="ECO:0000313" key="4">
    <source>
        <dbReference type="Proteomes" id="UP000316806"/>
    </source>
</evidence>
<keyword evidence="2" id="KW-1133">Transmembrane helix</keyword>
<feature type="compositionally biased region" description="Basic and acidic residues" evidence="1">
    <location>
        <begin position="39"/>
        <end position="48"/>
    </location>
</feature>